<sequence length="429" mass="44964">MRRTLTRLGLAAVLAAGLLTAAAVVARPDATVPAAQSAAQQPVDRLAQRIARTQQQLRDVPGDWPGWAALGAAYLEQARITADPGLYPKAEEAARRSLTLRPDGNGDGLVVLGALANARHDFATARDQAREALAVNDHDAEAYGVLADALTQLGDAPAATAAVQRMLDLRPGLAAYARASYDLELRGRVTEAETLMRQALDNAVDPHDVAFCRTQLGDLAFGRGDLAAAEASYSAALAADPTAVGARHGLARIREDLAGYGELVARMPTTSILLEYAALLRVAGRQTESDQQIALAAAAERLFAANGGSDGLATAELALAQGRPDDAVTAAQAEWKRRRHPDVADMLAWALHSAGRDAEALPYAERAAAGGARPAVYAYHLGMIQLGLGRHAAARSELARALDTNPRFSPVDAPLARRALAGLRTSGGN</sequence>
<dbReference type="InterPro" id="IPR011990">
    <property type="entry name" value="TPR-like_helical_dom_sf"/>
</dbReference>
<dbReference type="EMBL" id="JBHSBL010000024">
    <property type="protein sequence ID" value="MFC4070478.1"/>
    <property type="molecule type" value="Genomic_DNA"/>
</dbReference>
<proteinExistence type="predicted"/>
<dbReference type="Pfam" id="PF13181">
    <property type="entry name" value="TPR_8"/>
    <property type="match status" value="1"/>
</dbReference>
<feature type="signal peptide" evidence="1">
    <location>
        <begin position="1"/>
        <end position="26"/>
    </location>
</feature>
<dbReference type="SUPFAM" id="SSF48452">
    <property type="entry name" value="TPR-like"/>
    <property type="match status" value="1"/>
</dbReference>
<dbReference type="InterPro" id="IPR019734">
    <property type="entry name" value="TPR_rpt"/>
</dbReference>
<dbReference type="Proteomes" id="UP001595867">
    <property type="component" value="Unassembled WGS sequence"/>
</dbReference>
<evidence type="ECO:0000256" key="1">
    <source>
        <dbReference type="SAM" id="SignalP"/>
    </source>
</evidence>
<dbReference type="PANTHER" id="PTHR44998">
    <property type="match status" value="1"/>
</dbReference>
<evidence type="ECO:0000313" key="3">
    <source>
        <dbReference type="Proteomes" id="UP001595867"/>
    </source>
</evidence>
<dbReference type="PANTHER" id="PTHR44998:SF1">
    <property type="entry name" value="UDP-N-ACETYLGLUCOSAMINE--PEPTIDE N-ACETYLGLUCOSAMINYLTRANSFERASE 110 KDA SUBUNIT"/>
    <property type="match status" value="1"/>
</dbReference>
<dbReference type="SMART" id="SM00028">
    <property type="entry name" value="TPR"/>
    <property type="match status" value="5"/>
</dbReference>
<dbReference type="Gene3D" id="1.25.40.10">
    <property type="entry name" value="Tetratricopeptide repeat domain"/>
    <property type="match status" value="3"/>
</dbReference>
<keyword evidence="1" id="KW-0732">Signal</keyword>
<feature type="chain" id="PRO_5045534540" evidence="1">
    <location>
        <begin position="27"/>
        <end position="429"/>
    </location>
</feature>
<comment type="caution">
    <text evidence="2">The sequence shown here is derived from an EMBL/GenBank/DDBJ whole genome shotgun (WGS) entry which is preliminary data.</text>
</comment>
<dbReference type="Pfam" id="PF13432">
    <property type="entry name" value="TPR_16"/>
    <property type="match status" value="3"/>
</dbReference>
<evidence type="ECO:0000313" key="2">
    <source>
        <dbReference type="EMBL" id="MFC4070478.1"/>
    </source>
</evidence>
<dbReference type="RefSeq" id="WP_378071355.1">
    <property type="nucleotide sequence ID" value="NZ_JBHSBL010000024.1"/>
</dbReference>
<reference evidence="3" key="1">
    <citation type="journal article" date="2019" name="Int. J. Syst. Evol. Microbiol.">
        <title>The Global Catalogue of Microorganisms (GCM) 10K type strain sequencing project: providing services to taxonomists for standard genome sequencing and annotation.</title>
        <authorList>
            <consortium name="The Broad Institute Genomics Platform"/>
            <consortium name="The Broad Institute Genome Sequencing Center for Infectious Disease"/>
            <person name="Wu L."/>
            <person name="Ma J."/>
        </authorList>
    </citation>
    <scope>NUCLEOTIDE SEQUENCE [LARGE SCALE GENOMIC DNA]</scope>
    <source>
        <strain evidence="3">TBRC 5832</strain>
    </source>
</reference>
<protein>
    <submittedName>
        <fullName evidence="2">Tetratricopeptide repeat protein</fullName>
    </submittedName>
</protein>
<organism evidence="2 3">
    <name type="scientific">Actinoplanes subglobosus</name>
    <dbReference type="NCBI Taxonomy" id="1547892"/>
    <lineage>
        <taxon>Bacteria</taxon>
        <taxon>Bacillati</taxon>
        <taxon>Actinomycetota</taxon>
        <taxon>Actinomycetes</taxon>
        <taxon>Micromonosporales</taxon>
        <taxon>Micromonosporaceae</taxon>
        <taxon>Actinoplanes</taxon>
    </lineage>
</organism>
<accession>A0ABV8J5E4</accession>
<name>A0ABV8J5E4_9ACTN</name>
<gene>
    <name evidence="2" type="ORF">ACFO0C_36575</name>
</gene>
<keyword evidence="3" id="KW-1185">Reference proteome</keyword>